<dbReference type="InterPro" id="IPR027443">
    <property type="entry name" value="IPNS-like_sf"/>
</dbReference>
<dbReference type="SUPFAM" id="SSF51197">
    <property type="entry name" value="Clavaminate synthase-like"/>
    <property type="match status" value="1"/>
</dbReference>
<dbReference type="PROSITE" id="PS51471">
    <property type="entry name" value="FE2OG_OXY"/>
    <property type="match status" value="1"/>
</dbReference>
<dbReference type="Proteomes" id="UP001465755">
    <property type="component" value="Unassembled WGS sequence"/>
</dbReference>
<gene>
    <name evidence="3" type="ORF">WJX73_010800</name>
</gene>
<evidence type="ECO:0000313" key="4">
    <source>
        <dbReference type="Proteomes" id="UP001465755"/>
    </source>
</evidence>
<keyword evidence="4" id="KW-1185">Reference proteome</keyword>
<keyword evidence="1" id="KW-0479">Metal-binding</keyword>
<dbReference type="InterPro" id="IPR026992">
    <property type="entry name" value="DIOX_N"/>
</dbReference>
<sequence>MSDIFPKVNISNFDERKEEVSAELAKAAKSIGFFYITGHGISDERIARAFDIGNRWFTLNEEQKDQYKLDLIEYVGWKGEATKRKHDRGIIEQQVSEQQIFGHVAENNPYARQLEQQAKEFIPNIEEFTHDFLDDLLRISTVVLRGLALALGQPEDFFVKGLDRNLPDIGGGGGWNNYWPYESTKEETKWRIPAHADAELFTLLFQQEGQPGLEVTPGKDFFDVANKGQPFLKNWDAFTYPPDDALTFHPMPPVKGAITVNIGDLLMRWSDGEYLSTYHRVRAPTKDNGIPTGGRQTLVYFANPARSTVIQGPKKRWPAILSGEETANMAAKHYSKVAQRYYETGRLDSPAEATIPKNIIEPAQPQPQAVAVN</sequence>
<name>A0AAW1PFX3_9CHLO</name>
<dbReference type="InterPro" id="IPR050231">
    <property type="entry name" value="Iron_ascorbate_oxido_reductase"/>
</dbReference>
<dbReference type="GO" id="GO:0016491">
    <property type="term" value="F:oxidoreductase activity"/>
    <property type="evidence" value="ECO:0007669"/>
    <property type="project" value="UniProtKB-KW"/>
</dbReference>
<organism evidence="3 4">
    <name type="scientific">Symbiochloris irregularis</name>
    <dbReference type="NCBI Taxonomy" id="706552"/>
    <lineage>
        <taxon>Eukaryota</taxon>
        <taxon>Viridiplantae</taxon>
        <taxon>Chlorophyta</taxon>
        <taxon>core chlorophytes</taxon>
        <taxon>Trebouxiophyceae</taxon>
        <taxon>Trebouxiales</taxon>
        <taxon>Trebouxiaceae</taxon>
        <taxon>Symbiochloris</taxon>
    </lineage>
</organism>
<dbReference type="Gene3D" id="2.60.120.330">
    <property type="entry name" value="B-lactam Antibiotic, Isopenicillin N Synthase, Chain"/>
    <property type="match status" value="1"/>
</dbReference>
<dbReference type="PANTHER" id="PTHR47990">
    <property type="entry name" value="2-OXOGLUTARATE (2OG) AND FE(II)-DEPENDENT OXYGENASE SUPERFAMILY PROTEIN-RELATED"/>
    <property type="match status" value="1"/>
</dbReference>
<dbReference type="PRINTS" id="PR00682">
    <property type="entry name" value="IPNSYNTHASE"/>
</dbReference>
<dbReference type="GO" id="GO:0046872">
    <property type="term" value="F:metal ion binding"/>
    <property type="evidence" value="ECO:0007669"/>
    <property type="project" value="UniProtKB-KW"/>
</dbReference>
<evidence type="ECO:0000313" key="3">
    <source>
        <dbReference type="EMBL" id="KAK9807305.1"/>
    </source>
</evidence>
<evidence type="ECO:0000259" key="2">
    <source>
        <dbReference type="PROSITE" id="PS51471"/>
    </source>
</evidence>
<feature type="domain" description="Fe2OG dioxygenase" evidence="2">
    <location>
        <begin position="165"/>
        <end position="304"/>
    </location>
</feature>
<keyword evidence="1" id="KW-0560">Oxidoreductase</keyword>
<accession>A0AAW1PFX3</accession>
<dbReference type="Pfam" id="PF03171">
    <property type="entry name" value="2OG-FeII_Oxy"/>
    <property type="match status" value="1"/>
</dbReference>
<proteinExistence type="inferred from homology"/>
<dbReference type="AlphaFoldDB" id="A0AAW1PFX3"/>
<dbReference type="EMBL" id="JALJOQ010000032">
    <property type="protein sequence ID" value="KAK9807305.1"/>
    <property type="molecule type" value="Genomic_DNA"/>
</dbReference>
<comment type="caution">
    <text evidence="3">The sequence shown here is derived from an EMBL/GenBank/DDBJ whole genome shotgun (WGS) entry which is preliminary data.</text>
</comment>
<dbReference type="InterPro" id="IPR044861">
    <property type="entry name" value="IPNS-like_FE2OG_OXY"/>
</dbReference>
<dbReference type="InterPro" id="IPR005123">
    <property type="entry name" value="Oxoglu/Fe-dep_dioxygenase_dom"/>
</dbReference>
<protein>
    <recommendedName>
        <fullName evidence="2">Fe2OG dioxygenase domain-containing protein</fullName>
    </recommendedName>
</protein>
<comment type="similarity">
    <text evidence="1">Belongs to the iron/ascorbate-dependent oxidoreductase family.</text>
</comment>
<evidence type="ECO:0000256" key="1">
    <source>
        <dbReference type="RuleBase" id="RU003682"/>
    </source>
</evidence>
<reference evidence="3 4" key="1">
    <citation type="journal article" date="2024" name="Nat. Commun.">
        <title>Phylogenomics reveals the evolutionary origins of lichenization in chlorophyte algae.</title>
        <authorList>
            <person name="Puginier C."/>
            <person name="Libourel C."/>
            <person name="Otte J."/>
            <person name="Skaloud P."/>
            <person name="Haon M."/>
            <person name="Grisel S."/>
            <person name="Petersen M."/>
            <person name="Berrin J.G."/>
            <person name="Delaux P.M."/>
            <person name="Dal Grande F."/>
            <person name="Keller J."/>
        </authorList>
    </citation>
    <scope>NUCLEOTIDE SEQUENCE [LARGE SCALE GENOMIC DNA]</scope>
    <source>
        <strain evidence="3 4">SAG 2036</strain>
    </source>
</reference>
<keyword evidence="1" id="KW-0408">Iron</keyword>
<dbReference type="Pfam" id="PF14226">
    <property type="entry name" value="DIOX_N"/>
    <property type="match status" value="1"/>
</dbReference>